<sequence length="211" mass="23972">MRDFFKFDGLLKEEERIFRDMTRRWVREEVYPRVQPVWTAGNYGEKEHRWLRDQVAQMGLFGILEQGGSYVMYGLACQEMEYVDSGLRSFVSVQNSLVIGLLDKFGSDSQKKYLFQGLMEGKLTGCFGLTEPDFGSNPAFMRTTATPLNTLTGTIGGPDHGEMAYQITGSKIFITNGVVADFLLIWAKNRATDEIQAFYVPADNMGVERRE</sequence>
<dbReference type="InterPro" id="IPR009100">
    <property type="entry name" value="AcylCoA_DH/oxidase_NM_dom_sf"/>
</dbReference>
<evidence type="ECO:0000256" key="1">
    <source>
        <dbReference type="ARBA" id="ARBA00004173"/>
    </source>
</evidence>
<reference evidence="7" key="1">
    <citation type="journal article" date="2014" name="Front. Microbiol.">
        <title>High frequency of phylogenetically diverse reductive dehalogenase-homologous genes in deep subseafloor sedimentary metagenomes.</title>
        <authorList>
            <person name="Kawai M."/>
            <person name="Futagami T."/>
            <person name="Toyoda A."/>
            <person name="Takaki Y."/>
            <person name="Nishi S."/>
            <person name="Hori S."/>
            <person name="Arai W."/>
            <person name="Tsubouchi T."/>
            <person name="Morono Y."/>
            <person name="Uchiyama I."/>
            <person name="Ito T."/>
            <person name="Fujiyama A."/>
            <person name="Inagaki F."/>
            <person name="Takami H."/>
        </authorList>
    </citation>
    <scope>NUCLEOTIDE SEQUENCE</scope>
    <source>
        <strain evidence="7">Expedition CK06-06</strain>
    </source>
</reference>
<keyword evidence="4" id="KW-0496">Mitochondrion</keyword>
<evidence type="ECO:0000256" key="3">
    <source>
        <dbReference type="ARBA" id="ARBA00023002"/>
    </source>
</evidence>
<dbReference type="GO" id="GO:0033539">
    <property type="term" value="P:fatty acid beta-oxidation using acyl-CoA dehydrogenase"/>
    <property type="evidence" value="ECO:0007669"/>
    <property type="project" value="TreeGrafter"/>
</dbReference>
<evidence type="ECO:0000256" key="2">
    <source>
        <dbReference type="ARBA" id="ARBA00022946"/>
    </source>
</evidence>
<dbReference type="Pfam" id="PF02771">
    <property type="entry name" value="Acyl-CoA_dh_N"/>
    <property type="match status" value="1"/>
</dbReference>
<dbReference type="InterPro" id="IPR046373">
    <property type="entry name" value="Acyl-CoA_Oxase/DH_mid-dom_sf"/>
</dbReference>
<protein>
    <recommendedName>
        <fullName evidence="8">Acyl-CoA dehydrogenase</fullName>
    </recommendedName>
</protein>
<keyword evidence="2" id="KW-0809">Transit peptide</keyword>
<name>X0XXF9_9ZZZZ</name>
<dbReference type="Gene3D" id="2.40.110.10">
    <property type="entry name" value="Butyryl-CoA Dehydrogenase, subunit A, domain 2"/>
    <property type="match status" value="1"/>
</dbReference>
<dbReference type="PANTHER" id="PTHR42807:SF1">
    <property type="entry name" value="GLUTARYL-COA DEHYDROGENASE, MITOCHONDRIAL"/>
    <property type="match status" value="1"/>
</dbReference>
<dbReference type="SUPFAM" id="SSF56645">
    <property type="entry name" value="Acyl-CoA dehydrogenase NM domain-like"/>
    <property type="match status" value="1"/>
</dbReference>
<evidence type="ECO:0000259" key="6">
    <source>
        <dbReference type="Pfam" id="PF02771"/>
    </source>
</evidence>
<evidence type="ECO:0000259" key="5">
    <source>
        <dbReference type="Pfam" id="PF02770"/>
    </source>
</evidence>
<dbReference type="InterPro" id="IPR052033">
    <property type="entry name" value="Glutaryl-CoA_DH_mitochondrial"/>
</dbReference>
<dbReference type="GO" id="GO:0005739">
    <property type="term" value="C:mitochondrion"/>
    <property type="evidence" value="ECO:0007669"/>
    <property type="project" value="UniProtKB-SubCell"/>
</dbReference>
<dbReference type="GO" id="GO:0050660">
    <property type="term" value="F:flavin adenine dinucleotide binding"/>
    <property type="evidence" value="ECO:0007669"/>
    <property type="project" value="InterPro"/>
</dbReference>
<proteinExistence type="predicted"/>
<feature type="non-terminal residue" evidence="7">
    <location>
        <position position="211"/>
    </location>
</feature>
<dbReference type="PANTHER" id="PTHR42807">
    <property type="entry name" value="GLUTARYL-COA DEHYDROGENASE, MITOCHONDRIAL"/>
    <property type="match status" value="1"/>
</dbReference>
<accession>X0XXF9</accession>
<evidence type="ECO:0000256" key="4">
    <source>
        <dbReference type="ARBA" id="ARBA00023128"/>
    </source>
</evidence>
<dbReference type="GO" id="GO:0000062">
    <property type="term" value="F:fatty-acyl-CoA binding"/>
    <property type="evidence" value="ECO:0007669"/>
    <property type="project" value="TreeGrafter"/>
</dbReference>
<comment type="subcellular location">
    <subcellularLocation>
        <location evidence="1">Mitochondrion</location>
    </subcellularLocation>
</comment>
<dbReference type="InterPro" id="IPR013786">
    <property type="entry name" value="AcylCoA_DH/ox_N"/>
</dbReference>
<dbReference type="GO" id="GO:0046949">
    <property type="term" value="P:fatty-acyl-CoA biosynthetic process"/>
    <property type="evidence" value="ECO:0007669"/>
    <property type="project" value="TreeGrafter"/>
</dbReference>
<dbReference type="InterPro" id="IPR006091">
    <property type="entry name" value="Acyl-CoA_Oxase/DH_mid-dom"/>
</dbReference>
<evidence type="ECO:0000313" key="7">
    <source>
        <dbReference type="EMBL" id="GAG48084.1"/>
    </source>
</evidence>
<dbReference type="InterPro" id="IPR037069">
    <property type="entry name" value="AcylCoA_DH/ox_N_sf"/>
</dbReference>
<feature type="domain" description="Acyl-CoA dehydrogenase/oxidase N-terminal" evidence="6">
    <location>
        <begin position="13"/>
        <end position="121"/>
    </location>
</feature>
<organism evidence="7">
    <name type="scientific">marine sediment metagenome</name>
    <dbReference type="NCBI Taxonomy" id="412755"/>
    <lineage>
        <taxon>unclassified sequences</taxon>
        <taxon>metagenomes</taxon>
        <taxon>ecological metagenomes</taxon>
    </lineage>
</organism>
<evidence type="ECO:0008006" key="8">
    <source>
        <dbReference type="Google" id="ProtNLM"/>
    </source>
</evidence>
<keyword evidence="3" id="KW-0560">Oxidoreductase</keyword>
<dbReference type="Pfam" id="PF02770">
    <property type="entry name" value="Acyl-CoA_dh_M"/>
    <property type="match status" value="1"/>
</dbReference>
<dbReference type="EMBL" id="BARS01050396">
    <property type="protein sequence ID" value="GAG48084.1"/>
    <property type="molecule type" value="Genomic_DNA"/>
</dbReference>
<dbReference type="GO" id="GO:0004361">
    <property type="term" value="F:glutaryl-CoA dehydrogenase activity"/>
    <property type="evidence" value="ECO:0007669"/>
    <property type="project" value="TreeGrafter"/>
</dbReference>
<gene>
    <name evidence="7" type="ORF">S01H1_75243</name>
</gene>
<comment type="caution">
    <text evidence="7">The sequence shown here is derived from an EMBL/GenBank/DDBJ whole genome shotgun (WGS) entry which is preliminary data.</text>
</comment>
<dbReference type="AlphaFoldDB" id="X0XXF9"/>
<dbReference type="Gene3D" id="1.10.540.10">
    <property type="entry name" value="Acyl-CoA dehydrogenase/oxidase, N-terminal domain"/>
    <property type="match status" value="1"/>
</dbReference>
<feature type="domain" description="Acyl-CoA oxidase/dehydrogenase middle" evidence="5">
    <location>
        <begin position="126"/>
        <end position="210"/>
    </location>
</feature>